<sequence>MSRFPRLKVVFKGLVTLVILAVGAAVALYFVQNRPHVERGERPTPPPVVVETIPLRPTTVQASITAMGTVQPAQKTVVRAQVGGTVTAVHPQWGPGGRVTEGETLVRIDPADYRLAVKRKESALAQAEADLALEQGQQEIARQEWDMARRADNATLNKTSLALRKPQLKKARAQVQSAQADLEQARLDLRRTTVTAPYDGLILERHVDRGTAVSAQGQLATLVGTGSYWIAAQVPVDRLVAMCIPPGQAAGTEVTVRSQTGSATWEGRVLRCTGSLSGQARMAEILISVSDPLGIETTQEAGLLLGDYVEVVITGRSFEEVARVPRSALHQGNQIWLYRQGRLRVKPVEVLWKSATDVIVPFDFAEGSRLIVSDLTTPVEGMSLRRAGLLGEGEAANATQTRAENAGGDS</sequence>
<dbReference type="eggNOG" id="COG0845">
    <property type="taxonomic scope" value="Bacteria"/>
</dbReference>
<dbReference type="InterPro" id="IPR058647">
    <property type="entry name" value="BSH_CzcB-like"/>
</dbReference>
<dbReference type="PANTHER" id="PTHR30469:SF12">
    <property type="entry name" value="MULTIDRUG RESISTANCE PROTEIN MDTA"/>
    <property type="match status" value="1"/>
</dbReference>
<name>C8X5G4_DESRD</name>
<feature type="coiled-coil region" evidence="2">
    <location>
        <begin position="168"/>
        <end position="195"/>
    </location>
</feature>
<comment type="similarity">
    <text evidence="1">Belongs to the membrane fusion protein (MFP) (TC 8.A.1) family.</text>
</comment>
<dbReference type="NCBIfam" id="TIGR01730">
    <property type="entry name" value="RND_mfp"/>
    <property type="match status" value="1"/>
</dbReference>
<evidence type="ECO:0000313" key="5">
    <source>
        <dbReference type="EMBL" id="ACV69661.1"/>
    </source>
</evidence>
<evidence type="ECO:0000256" key="2">
    <source>
        <dbReference type="SAM" id="Coils"/>
    </source>
</evidence>
<dbReference type="AlphaFoldDB" id="C8X5G4"/>
<dbReference type="STRING" id="485915.Dret_2379"/>
<feature type="coiled-coil region" evidence="2">
    <location>
        <begin position="117"/>
        <end position="144"/>
    </location>
</feature>
<dbReference type="HOGENOM" id="CLU_018816_18_2_7"/>
<proteinExistence type="inferred from homology"/>
<keyword evidence="6" id="KW-1185">Reference proteome</keyword>
<dbReference type="InterPro" id="IPR006143">
    <property type="entry name" value="RND_pump_MFP"/>
</dbReference>
<dbReference type="Gene3D" id="1.10.287.470">
    <property type="entry name" value="Helix hairpin bin"/>
    <property type="match status" value="1"/>
</dbReference>
<accession>C8X5G4</accession>
<dbReference type="PANTHER" id="PTHR30469">
    <property type="entry name" value="MULTIDRUG RESISTANCE PROTEIN MDTA"/>
    <property type="match status" value="1"/>
</dbReference>
<dbReference type="KEGG" id="drt:Dret_2379"/>
<dbReference type="RefSeq" id="WP_015752795.1">
    <property type="nucleotide sequence ID" value="NC_013223.1"/>
</dbReference>
<dbReference type="Gene3D" id="2.40.30.170">
    <property type="match status" value="1"/>
</dbReference>
<evidence type="ECO:0000259" key="4">
    <source>
        <dbReference type="Pfam" id="PF25973"/>
    </source>
</evidence>
<keyword evidence="3" id="KW-1133">Transmembrane helix</keyword>
<keyword evidence="3" id="KW-0812">Transmembrane</keyword>
<dbReference type="Pfam" id="PF25973">
    <property type="entry name" value="BSH_CzcB"/>
    <property type="match status" value="1"/>
</dbReference>
<evidence type="ECO:0000313" key="6">
    <source>
        <dbReference type="Proteomes" id="UP000001052"/>
    </source>
</evidence>
<evidence type="ECO:0000256" key="3">
    <source>
        <dbReference type="SAM" id="Phobius"/>
    </source>
</evidence>
<dbReference type="EMBL" id="CP001734">
    <property type="protein sequence ID" value="ACV69661.1"/>
    <property type="molecule type" value="Genomic_DNA"/>
</dbReference>
<feature type="domain" description="CzcB-like barrel-sandwich hybrid" evidence="4">
    <location>
        <begin position="76"/>
        <end position="221"/>
    </location>
</feature>
<keyword evidence="2" id="KW-0175">Coiled coil</keyword>
<dbReference type="SUPFAM" id="SSF111369">
    <property type="entry name" value="HlyD-like secretion proteins"/>
    <property type="match status" value="1"/>
</dbReference>
<dbReference type="Gene3D" id="2.40.50.100">
    <property type="match status" value="1"/>
</dbReference>
<keyword evidence="3" id="KW-0472">Membrane</keyword>
<gene>
    <name evidence="5" type="ordered locus">Dret_2379</name>
</gene>
<evidence type="ECO:0000256" key="1">
    <source>
        <dbReference type="ARBA" id="ARBA00009477"/>
    </source>
</evidence>
<dbReference type="Proteomes" id="UP000001052">
    <property type="component" value="Chromosome"/>
</dbReference>
<dbReference type="OrthoDB" id="9806939at2"/>
<reference evidence="6" key="1">
    <citation type="submission" date="2009-09" db="EMBL/GenBank/DDBJ databases">
        <title>The complete chromosome of Desulfohalobium retbaense DSM 5692.</title>
        <authorList>
            <consortium name="US DOE Joint Genome Institute (JGI-PGF)"/>
            <person name="Lucas S."/>
            <person name="Copeland A."/>
            <person name="Lapidus A."/>
            <person name="Glavina del Rio T."/>
            <person name="Dalin E."/>
            <person name="Tice H."/>
            <person name="Bruce D."/>
            <person name="Goodwin L."/>
            <person name="Pitluck S."/>
            <person name="Kyrpides N."/>
            <person name="Mavromatis K."/>
            <person name="Ivanova N."/>
            <person name="Mikhailova N."/>
            <person name="Munk A.C."/>
            <person name="Brettin T."/>
            <person name="Detter J.C."/>
            <person name="Han C."/>
            <person name="Tapia R."/>
            <person name="Larimer F."/>
            <person name="Land M."/>
            <person name="Hauser L."/>
            <person name="Markowitz V."/>
            <person name="Cheng J.-F."/>
            <person name="Hugenholtz P."/>
            <person name="Woyke T."/>
            <person name="Wu D."/>
            <person name="Spring S."/>
            <person name="Klenk H.-P."/>
            <person name="Eisen J.A."/>
        </authorList>
    </citation>
    <scope>NUCLEOTIDE SEQUENCE [LARGE SCALE GENOMIC DNA]</scope>
    <source>
        <strain evidence="6">DSM 5692</strain>
    </source>
</reference>
<dbReference type="GO" id="GO:0015562">
    <property type="term" value="F:efflux transmembrane transporter activity"/>
    <property type="evidence" value="ECO:0007669"/>
    <property type="project" value="TreeGrafter"/>
</dbReference>
<protein>
    <submittedName>
        <fullName evidence="5">Efflux transporter, RND family, MFP subunit</fullName>
    </submittedName>
</protein>
<organism evidence="5 6">
    <name type="scientific">Desulfohalobium retbaense (strain ATCC 49708 / DSM 5692 / JCM 16813 / HR100)</name>
    <dbReference type="NCBI Taxonomy" id="485915"/>
    <lineage>
        <taxon>Bacteria</taxon>
        <taxon>Pseudomonadati</taxon>
        <taxon>Thermodesulfobacteriota</taxon>
        <taxon>Desulfovibrionia</taxon>
        <taxon>Desulfovibrionales</taxon>
        <taxon>Desulfohalobiaceae</taxon>
        <taxon>Desulfohalobium</taxon>
    </lineage>
</organism>
<feature type="transmembrane region" description="Helical" evidence="3">
    <location>
        <begin position="9"/>
        <end position="31"/>
    </location>
</feature>
<dbReference type="GO" id="GO:1990281">
    <property type="term" value="C:efflux pump complex"/>
    <property type="evidence" value="ECO:0007669"/>
    <property type="project" value="TreeGrafter"/>
</dbReference>
<reference evidence="5 6" key="2">
    <citation type="journal article" date="2010" name="Stand. Genomic Sci.">
        <title>Complete genome sequence of Desulfohalobium retbaense type strain (HR(100)).</title>
        <authorList>
            <person name="Spring S."/>
            <person name="Nolan M."/>
            <person name="Lapidus A."/>
            <person name="Glavina Del Rio T."/>
            <person name="Copeland A."/>
            <person name="Tice H."/>
            <person name="Cheng J.F."/>
            <person name="Lucas S."/>
            <person name="Land M."/>
            <person name="Chen F."/>
            <person name="Bruce D."/>
            <person name="Goodwin L."/>
            <person name="Pitluck S."/>
            <person name="Ivanova N."/>
            <person name="Mavromatis K."/>
            <person name="Mikhailova N."/>
            <person name="Pati A."/>
            <person name="Chen A."/>
            <person name="Palaniappan K."/>
            <person name="Hauser L."/>
            <person name="Chang Y.J."/>
            <person name="Jeffries C.D."/>
            <person name="Munk C."/>
            <person name="Kiss H."/>
            <person name="Chain P."/>
            <person name="Han C."/>
            <person name="Brettin T."/>
            <person name="Detter J.C."/>
            <person name="Schuler E."/>
            <person name="Goker M."/>
            <person name="Rohde M."/>
            <person name="Bristow J."/>
            <person name="Eisen J.A."/>
            <person name="Markowitz V."/>
            <person name="Hugenholtz P."/>
            <person name="Kyrpides N.C."/>
            <person name="Klenk H.P."/>
        </authorList>
    </citation>
    <scope>NUCLEOTIDE SEQUENCE [LARGE SCALE GENOMIC DNA]</scope>
    <source>
        <strain evidence="5 6">DSM 5692</strain>
    </source>
</reference>